<organism evidence="1 2">
    <name type="scientific">Niastella soli</name>
    <dbReference type="NCBI Taxonomy" id="2821487"/>
    <lineage>
        <taxon>Bacteria</taxon>
        <taxon>Pseudomonadati</taxon>
        <taxon>Bacteroidota</taxon>
        <taxon>Chitinophagia</taxon>
        <taxon>Chitinophagales</taxon>
        <taxon>Chitinophagaceae</taxon>
        <taxon>Niastella</taxon>
    </lineage>
</organism>
<evidence type="ECO:0000313" key="1">
    <source>
        <dbReference type="EMBL" id="MBO9202782.1"/>
    </source>
</evidence>
<protein>
    <submittedName>
        <fullName evidence="1">Uncharacterized protein</fullName>
    </submittedName>
</protein>
<dbReference type="EMBL" id="JAGHKO010000005">
    <property type="protein sequence ID" value="MBO9202782.1"/>
    <property type="molecule type" value="Genomic_DNA"/>
</dbReference>
<accession>A0ABS3YZ54</accession>
<sequence length="175" mass="20946">MNSKQVNFFLAPEDFPKVLAFLNENKCVVYKRDADTKEPIRYNYNEEGIYQVCICKEGRTACLSFVYMENRKEYYIDILKSNCIEFSFGGFYPYSDKELHRSRFYFVTRYYKGDELVKKDEEFLIWAEDVRKKFKKQFLIKAKELDNDYVTANFIEWVKRTGARSTTDGSKFVVE</sequence>
<reference evidence="1 2" key="1">
    <citation type="submission" date="2021-03" db="EMBL/GenBank/DDBJ databases">
        <title>Assistant Professor.</title>
        <authorList>
            <person name="Huq M.A."/>
        </authorList>
    </citation>
    <scope>NUCLEOTIDE SEQUENCE [LARGE SCALE GENOMIC DNA]</scope>
    <source>
        <strain evidence="1 2">MAH-29</strain>
    </source>
</reference>
<dbReference type="Proteomes" id="UP000677244">
    <property type="component" value="Unassembled WGS sequence"/>
</dbReference>
<proteinExistence type="predicted"/>
<gene>
    <name evidence="1" type="ORF">J7I42_21010</name>
</gene>
<dbReference type="RefSeq" id="WP_209140835.1">
    <property type="nucleotide sequence ID" value="NZ_JAGHKO010000005.1"/>
</dbReference>
<name>A0ABS3YZ54_9BACT</name>
<keyword evidence="2" id="KW-1185">Reference proteome</keyword>
<evidence type="ECO:0000313" key="2">
    <source>
        <dbReference type="Proteomes" id="UP000677244"/>
    </source>
</evidence>
<comment type="caution">
    <text evidence="1">The sequence shown here is derived from an EMBL/GenBank/DDBJ whole genome shotgun (WGS) entry which is preliminary data.</text>
</comment>